<proteinExistence type="predicted"/>
<gene>
    <name evidence="2" type="ORF">EHO59_07040</name>
</gene>
<feature type="compositionally biased region" description="Basic and acidic residues" evidence="1">
    <location>
        <begin position="204"/>
        <end position="220"/>
    </location>
</feature>
<organism evidence="2 3">
    <name type="scientific">Leptospira semungkisensis</name>
    <dbReference type="NCBI Taxonomy" id="2484985"/>
    <lineage>
        <taxon>Bacteria</taxon>
        <taxon>Pseudomonadati</taxon>
        <taxon>Spirochaetota</taxon>
        <taxon>Spirochaetia</taxon>
        <taxon>Leptospirales</taxon>
        <taxon>Leptospiraceae</taxon>
        <taxon>Leptospira</taxon>
    </lineage>
</organism>
<dbReference type="AlphaFoldDB" id="A0A4R9G9A1"/>
<dbReference type="EMBL" id="RQEP01000005">
    <property type="protein sequence ID" value="TGK07845.1"/>
    <property type="molecule type" value="Genomic_DNA"/>
</dbReference>
<evidence type="ECO:0000313" key="2">
    <source>
        <dbReference type="EMBL" id="TGK07845.1"/>
    </source>
</evidence>
<evidence type="ECO:0000256" key="1">
    <source>
        <dbReference type="SAM" id="MobiDB-lite"/>
    </source>
</evidence>
<dbReference type="RefSeq" id="WP_135586083.1">
    <property type="nucleotide sequence ID" value="NZ_RQEP01000005.1"/>
</dbReference>
<name>A0A4R9G9A1_9LEPT</name>
<feature type="region of interest" description="Disordered" evidence="1">
    <location>
        <begin position="204"/>
        <end position="241"/>
    </location>
</feature>
<dbReference type="Proteomes" id="UP000297453">
    <property type="component" value="Unassembled WGS sequence"/>
</dbReference>
<evidence type="ECO:0000313" key="3">
    <source>
        <dbReference type="Proteomes" id="UP000297453"/>
    </source>
</evidence>
<accession>A0A4R9G9A1</accession>
<keyword evidence="3" id="KW-1185">Reference proteome</keyword>
<reference evidence="2" key="1">
    <citation type="journal article" date="2019" name="PLoS Negl. Trop. Dis.">
        <title>Revisiting the worldwide diversity of Leptospira species in the environment.</title>
        <authorList>
            <person name="Vincent A.T."/>
            <person name="Schiettekatte O."/>
            <person name="Bourhy P."/>
            <person name="Veyrier F.J."/>
            <person name="Picardeau M."/>
        </authorList>
    </citation>
    <scope>NUCLEOTIDE SEQUENCE [LARGE SCALE GENOMIC DNA]</scope>
    <source>
        <strain evidence="2">SSS9</strain>
    </source>
</reference>
<comment type="caution">
    <text evidence="2">The sequence shown here is derived from an EMBL/GenBank/DDBJ whole genome shotgun (WGS) entry which is preliminary data.</text>
</comment>
<dbReference type="OrthoDB" id="324547at2"/>
<protein>
    <submittedName>
        <fullName evidence="2">Uncharacterized protein</fullName>
    </submittedName>
</protein>
<sequence>MLSPDHRYYLIYTNEEGHTYEANLSMQTQHKDALADLDKFDKEILNPLNVAYEQRLKDVTTYTAELKKESTSLVRRLGGVLAVALITPVPGAFETALTVGLIYVAYKKFTEKPGTAERKKHVEFLIGECENAETSLEEFKEKHLDPFNKKWKKEFEKDSNHYVSAENETDIRILDIVVEKYVIDKAWIKRNGEWEIKSSLEHCKRETQEEKDSRIQEQEKKWKKNGPKTPNRVEPLKAGKF</sequence>